<keyword evidence="8" id="KW-0408">Iron</keyword>
<dbReference type="Proteomes" id="UP001199319">
    <property type="component" value="Unassembled WGS sequence"/>
</dbReference>
<evidence type="ECO:0000313" key="12">
    <source>
        <dbReference type="EMBL" id="MCC2130080.1"/>
    </source>
</evidence>
<protein>
    <submittedName>
        <fullName evidence="12">NAD(P)/FAD-dependent oxidoreductase</fullName>
    </submittedName>
</protein>
<dbReference type="GO" id="GO:0010181">
    <property type="term" value="F:FMN binding"/>
    <property type="evidence" value="ECO:0007669"/>
    <property type="project" value="InterPro"/>
</dbReference>
<dbReference type="Gene3D" id="3.50.50.60">
    <property type="entry name" value="FAD/NAD(P)-binding domain"/>
    <property type="match status" value="1"/>
</dbReference>
<evidence type="ECO:0000256" key="8">
    <source>
        <dbReference type="ARBA" id="ARBA00023004"/>
    </source>
</evidence>
<sequence length="758" mass="84016">MKKDILVQQLVNSFGNWVRTDCENRAGGTARMTRDLYPYTSLFSPIQINKLTVKNRLVMAPMGNCQMAEETGRPNDKMLQYFFARAEGGVGLLTTGLIPISHHIDSSVTEKGNYSYFPRIDGTRTNFMGWRDLAQGVHARGSRIFIQLTPGLGRVGNPQCLLTKLQLPVSASWNPNFYLPDVPCRPLTDLECDKIIRNAAQASMDAKVMGMDGVYLHGHEGYLLDQLTSPAFNHRKIGKYADWQRFGVDMIKAIRRKVGPNYPIMYRIDLSLALNETYGDRMDTVKSLKGFKNGRSIADTLNYMENLVKAGVDMFDVDLGCYDNWWLPHPPAGMPAGCFLDVSKVAKEYFAARCVKSNVGVEVPIVAVGKLGYPDLAEQALRDGKCDMIMLGRPVLADADWCNKAYAGKVEDIRPCIGCQEGCVNEFIEGGHPQCAVNPRTGFEELLPAVPTPAKVRKRIAVIGAGCAGLNFAITAAQRGHTVDVFEKSDRMGGKMHAAGAPLSKYELHNYMEWLFRQVEKQDGVTVHLDTTMTNQQLKEAGYDAVVFANGSKEGLPPIPGLKETRHIEATWLLTHPQELADTDRKIVVVGGGAVGLETAYWLATEHQRKVTCVEMLEHFEEGACTANRGHLIHYFEAEGGQLINCARVTRFENGHVVIARNRAKAVPDPYCTWAPIIPKNVENPLAPKMTNEEYIEQLEADLVVMAIGNKGDDQPFLSAQQEMVAAEVHNIGDSYNTEKPGNMWQATKAAYNLAIRI</sequence>
<evidence type="ECO:0000256" key="4">
    <source>
        <dbReference type="ARBA" id="ARBA00022630"/>
    </source>
</evidence>
<dbReference type="InterPro" id="IPR036188">
    <property type="entry name" value="FAD/NAD-bd_sf"/>
</dbReference>
<evidence type="ECO:0000313" key="13">
    <source>
        <dbReference type="Proteomes" id="UP001199319"/>
    </source>
</evidence>
<proteinExistence type="inferred from homology"/>
<dbReference type="Pfam" id="PF00724">
    <property type="entry name" value="Oxidored_FMN"/>
    <property type="match status" value="1"/>
</dbReference>
<evidence type="ECO:0000256" key="6">
    <source>
        <dbReference type="ARBA" id="ARBA00022723"/>
    </source>
</evidence>
<dbReference type="Pfam" id="PF07992">
    <property type="entry name" value="Pyr_redox_2"/>
    <property type="match status" value="1"/>
</dbReference>
<dbReference type="CDD" id="cd02803">
    <property type="entry name" value="OYE_like_FMN_family"/>
    <property type="match status" value="1"/>
</dbReference>
<dbReference type="Gene3D" id="3.40.50.720">
    <property type="entry name" value="NAD(P)-binding Rossmann-like Domain"/>
    <property type="match status" value="1"/>
</dbReference>
<comment type="cofactor">
    <cofactor evidence="2">
        <name>[4Fe-4S] cluster</name>
        <dbReference type="ChEBI" id="CHEBI:49883"/>
    </cofactor>
</comment>
<evidence type="ECO:0000259" key="10">
    <source>
        <dbReference type="Pfam" id="PF00724"/>
    </source>
</evidence>
<dbReference type="InterPro" id="IPR023753">
    <property type="entry name" value="FAD/NAD-binding_dom"/>
</dbReference>
<dbReference type="GO" id="GO:0046872">
    <property type="term" value="F:metal ion binding"/>
    <property type="evidence" value="ECO:0007669"/>
    <property type="project" value="UniProtKB-KW"/>
</dbReference>
<evidence type="ECO:0000256" key="5">
    <source>
        <dbReference type="ARBA" id="ARBA00022643"/>
    </source>
</evidence>
<evidence type="ECO:0000256" key="3">
    <source>
        <dbReference type="ARBA" id="ARBA00011048"/>
    </source>
</evidence>
<evidence type="ECO:0000259" key="11">
    <source>
        <dbReference type="Pfam" id="PF07992"/>
    </source>
</evidence>
<organism evidence="12 13">
    <name type="scientific">Brotocaccenecus cirricatena</name>
    <dbReference type="NCBI Taxonomy" id="3064195"/>
    <lineage>
        <taxon>Bacteria</taxon>
        <taxon>Bacillati</taxon>
        <taxon>Bacillota</taxon>
        <taxon>Clostridia</taxon>
        <taxon>Eubacteriales</taxon>
        <taxon>Oscillospiraceae</taxon>
        <taxon>Brotocaccenecus</taxon>
    </lineage>
</organism>
<dbReference type="AlphaFoldDB" id="A0AAE3AHK3"/>
<dbReference type="InterPro" id="IPR013785">
    <property type="entry name" value="Aldolase_TIM"/>
</dbReference>
<evidence type="ECO:0000256" key="7">
    <source>
        <dbReference type="ARBA" id="ARBA00023002"/>
    </source>
</evidence>
<dbReference type="Gene3D" id="3.20.20.70">
    <property type="entry name" value="Aldolase class I"/>
    <property type="match status" value="1"/>
</dbReference>
<dbReference type="RefSeq" id="WP_302929310.1">
    <property type="nucleotide sequence ID" value="NZ_JAJEPW010000035.1"/>
</dbReference>
<comment type="caution">
    <text evidence="12">The sequence shown here is derived from an EMBL/GenBank/DDBJ whole genome shotgun (WGS) entry which is preliminary data.</text>
</comment>
<dbReference type="InterPro" id="IPR001155">
    <property type="entry name" value="OxRdtase_FMN_N"/>
</dbReference>
<comment type="cofactor">
    <cofactor evidence="1">
        <name>FMN</name>
        <dbReference type="ChEBI" id="CHEBI:58210"/>
    </cofactor>
</comment>
<comment type="similarity">
    <text evidence="3">In the N-terminal section; belongs to the NADH:flavin oxidoreductase/NADH oxidase family.</text>
</comment>
<keyword evidence="4" id="KW-0285">Flavoprotein</keyword>
<dbReference type="GO" id="GO:0016491">
    <property type="term" value="F:oxidoreductase activity"/>
    <property type="evidence" value="ECO:0007669"/>
    <property type="project" value="UniProtKB-KW"/>
</dbReference>
<keyword evidence="9" id="KW-0411">Iron-sulfur</keyword>
<keyword evidence="7" id="KW-0560">Oxidoreductase</keyword>
<keyword evidence="5" id="KW-0288">FMN</keyword>
<accession>A0AAE3AHK3</accession>
<keyword evidence="13" id="KW-1185">Reference proteome</keyword>
<dbReference type="PANTHER" id="PTHR42917:SF2">
    <property type="entry name" value="2,4-DIENOYL-COA REDUCTASE [(2E)-ENOYL-COA-PRODUCING]"/>
    <property type="match status" value="1"/>
</dbReference>
<dbReference type="GO" id="GO:0051536">
    <property type="term" value="F:iron-sulfur cluster binding"/>
    <property type="evidence" value="ECO:0007669"/>
    <property type="project" value="UniProtKB-KW"/>
</dbReference>
<dbReference type="SUPFAM" id="SSF51905">
    <property type="entry name" value="FAD/NAD(P)-binding domain"/>
    <property type="match status" value="1"/>
</dbReference>
<evidence type="ECO:0000256" key="1">
    <source>
        <dbReference type="ARBA" id="ARBA00001917"/>
    </source>
</evidence>
<feature type="domain" description="FAD/NAD(P)-binding" evidence="11">
    <location>
        <begin position="459"/>
        <end position="724"/>
    </location>
</feature>
<dbReference type="PRINTS" id="PR00368">
    <property type="entry name" value="FADPNR"/>
</dbReference>
<dbReference type="PANTHER" id="PTHR42917">
    <property type="entry name" value="2,4-DIENOYL-COA REDUCTASE"/>
    <property type="match status" value="1"/>
</dbReference>
<keyword evidence="6" id="KW-0479">Metal-binding</keyword>
<dbReference type="EMBL" id="JAJEPW010000035">
    <property type="protein sequence ID" value="MCC2130080.1"/>
    <property type="molecule type" value="Genomic_DNA"/>
</dbReference>
<gene>
    <name evidence="12" type="ORF">LKD37_11240</name>
</gene>
<evidence type="ECO:0000256" key="2">
    <source>
        <dbReference type="ARBA" id="ARBA00001966"/>
    </source>
</evidence>
<feature type="domain" description="NADH:flavin oxidoreductase/NADH oxidase N-terminal" evidence="10">
    <location>
        <begin position="41"/>
        <end position="304"/>
    </location>
</feature>
<evidence type="ECO:0000256" key="9">
    <source>
        <dbReference type="ARBA" id="ARBA00023014"/>
    </source>
</evidence>
<reference evidence="12" key="1">
    <citation type="submission" date="2021-10" db="EMBL/GenBank/DDBJ databases">
        <title>Anaerobic single-cell dispensing facilitates the cultivation of human gut bacteria.</title>
        <authorList>
            <person name="Afrizal A."/>
        </authorList>
    </citation>
    <scope>NUCLEOTIDE SEQUENCE</scope>
    <source>
        <strain evidence="12">CLA-AA-H272</strain>
    </source>
</reference>
<dbReference type="SUPFAM" id="SSF51395">
    <property type="entry name" value="FMN-linked oxidoreductases"/>
    <property type="match status" value="1"/>
</dbReference>
<dbReference type="InterPro" id="IPR051793">
    <property type="entry name" value="NADH:flavin_oxidoreductase"/>
</dbReference>
<name>A0AAE3AHK3_9FIRM</name>
<dbReference type="PRINTS" id="PR00469">
    <property type="entry name" value="PNDRDTASEII"/>
</dbReference>